<feature type="non-terminal residue" evidence="2">
    <location>
        <position position="161"/>
    </location>
</feature>
<proteinExistence type="predicted"/>
<feature type="domain" description="Ral GTPase-activating protein subunit alpha/beta N-terminal" evidence="1">
    <location>
        <begin position="88"/>
        <end position="157"/>
    </location>
</feature>
<evidence type="ECO:0000313" key="2">
    <source>
        <dbReference type="EMBL" id="CAG8686342.1"/>
    </source>
</evidence>
<keyword evidence="3" id="KW-1185">Reference proteome</keyword>
<protein>
    <submittedName>
        <fullName evidence="2">4545_t:CDS:1</fullName>
    </submittedName>
</protein>
<sequence>EEERPVFLRKTTSAPTIYNQNSDAYVSSSASTETLKTLPLFPSYSGNSQTVNYADANIYLRRYIKLLTLVFDDCSFVSVDGGMTNTEVEAQVSIYRDVLSLYRAIIGDGPIELENETWETLLVCLLEIQQKTMNQSEKYGPIPSVHLAHEFADYLVEVGYS</sequence>
<dbReference type="InterPro" id="IPR046859">
    <property type="entry name" value="RGPA/RALGAPB_N"/>
</dbReference>
<evidence type="ECO:0000259" key="1">
    <source>
        <dbReference type="Pfam" id="PF20412"/>
    </source>
</evidence>
<organism evidence="2 3">
    <name type="scientific">Ambispora leptoticha</name>
    <dbReference type="NCBI Taxonomy" id="144679"/>
    <lineage>
        <taxon>Eukaryota</taxon>
        <taxon>Fungi</taxon>
        <taxon>Fungi incertae sedis</taxon>
        <taxon>Mucoromycota</taxon>
        <taxon>Glomeromycotina</taxon>
        <taxon>Glomeromycetes</taxon>
        <taxon>Archaeosporales</taxon>
        <taxon>Ambisporaceae</taxon>
        <taxon>Ambispora</taxon>
    </lineage>
</organism>
<gene>
    <name evidence="2" type="ORF">ALEPTO_LOCUS11025</name>
</gene>
<dbReference type="OrthoDB" id="19311at2759"/>
<dbReference type="Proteomes" id="UP000789508">
    <property type="component" value="Unassembled WGS sequence"/>
</dbReference>
<name>A0A9N9EN41_9GLOM</name>
<accession>A0A9N9EN41</accession>
<dbReference type="EMBL" id="CAJVPS010015305">
    <property type="protein sequence ID" value="CAG8686342.1"/>
    <property type="molecule type" value="Genomic_DNA"/>
</dbReference>
<dbReference type="Pfam" id="PF20412">
    <property type="entry name" value="RALGAPB_N"/>
    <property type="match status" value="1"/>
</dbReference>
<dbReference type="AlphaFoldDB" id="A0A9N9EN41"/>
<comment type="caution">
    <text evidence="2">The sequence shown here is derived from an EMBL/GenBank/DDBJ whole genome shotgun (WGS) entry which is preliminary data.</text>
</comment>
<evidence type="ECO:0000313" key="3">
    <source>
        <dbReference type="Proteomes" id="UP000789508"/>
    </source>
</evidence>
<reference evidence="2" key="1">
    <citation type="submission" date="2021-06" db="EMBL/GenBank/DDBJ databases">
        <authorList>
            <person name="Kallberg Y."/>
            <person name="Tangrot J."/>
            <person name="Rosling A."/>
        </authorList>
    </citation>
    <scope>NUCLEOTIDE SEQUENCE</scope>
    <source>
        <strain evidence="2">FL130A</strain>
    </source>
</reference>